<comment type="subcellular location">
    <subcellularLocation>
        <location evidence="1">Nucleus</location>
    </subcellularLocation>
</comment>
<dbReference type="Pfam" id="PF03467">
    <property type="entry name" value="Smg4_UPF3"/>
    <property type="match status" value="1"/>
</dbReference>
<evidence type="ECO:0000256" key="1">
    <source>
        <dbReference type="ARBA" id="ARBA00004123"/>
    </source>
</evidence>
<dbReference type="PROSITE" id="PS50102">
    <property type="entry name" value="RRM"/>
    <property type="match status" value="1"/>
</dbReference>
<dbReference type="GO" id="GO:0000184">
    <property type="term" value="P:nuclear-transcribed mRNA catabolic process, nonsense-mediated decay"/>
    <property type="evidence" value="ECO:0007669"/>
    <property type="project" value="UniProtKB-KW"/>
</dbReference>
<comment type="similarity">
    <text evidence="2">Belongs to the RENT3 family.</text>
</comment>
<dbReference type="InterPro" id="IPR035979">
    <property type="entry name" value="RBD_domain_sf"/>
</dbReference>
<evidence type="ECO:0000256" key="5">
    <source>
        <dbReference type="PROSITE-ProRule" id="PRU00176"/>
    </source>
</evidence>
<feature type="region of interest" description="Disordered" evidence="6">
    <location>
        <begin position="1"/>
        <end position="34"/>
    </location>
</feature>
<dbReference type="PANTHER" id="PTHR13112:SF0">
    <property type="entry name" value="FI21285P1"/>
    <property type="match status" value="1"/>
</dbReference>
<keyword evidence="4" id="KW-0539">Nucleus</keyword>
<evidence type="ECO:0000256" key="6">
    <source>
        <dbReference type="SAM" id="MobiDB-lite"/>
    </source>
</evidence>
<evidence type="ECO:0000256" key="2">
    <source>
        <dbReference type="ARBA" id="ARBA00005991"/>
    </source>
</evidence>
<feature type="region of interest" description="Disordered" evidence="6">
    <location>
        <begin position="488"/>
        <end position="576"/>
    </location>
</feature>
<feature type="compositionally biased region" description="Low complexity" evidence="6">
    <location>
        <begin position="359"/>
        <end position="402"/>
    </location>
</feature>
<dbReference type="CDD" id="cd00590">
    <property type="entry name" value="RRM_SF"/>
    <property type="match status" value="1"/>
</dbReference>
<dbReference type="InterPro" id="IPR000504">
    <property type="entry name" value="RRM_dom"/>
</dbReference>
<dbReference type="SUPFAM" id="SSF54928">
    <property type="entry name" value="RNA-binding domain, RBD"/>
    <property type="match status" value="2"/>
</dbReference>
<feature type="compositionally biased region" description="Polar residues" evidence="6">
    <location>
        <begin position="16"/>
        <end position="25"/>
    </location>
</feature>
<reference evidence="9" key="1">
    <citation type="journal article" date="2017" name="Nat. Microbiol.">
        <title>Global analysis of biosynthetic gene clusters reveals vast potential of secondary metabolite production in Penicillium species.</title>
        <authorList>
            <person name="Nielsen J.C."/>
            <person name="Grijseels S."/>
            <person name="Prigent S."/>
            <person name="Ji B."/>
            <person name="Dainat J."/>
            <person name="Nielsen K.F."/>
            <person name="Frisvad J.C."/>
            <person name="Workman M."/>
            <person name="Nielsen J."/>
        </authorList>
    </citation>
    <scope>NUCLEOTIDE SEQUENCE [LARGE SCALE GENOMIC DNA]</scope>
    <source>
        <strain evidence="9">IBT 24891</strain>
    </source>
</reference>
<dbReference type="EMBL" id="MLKD01000004">
    <property type="protein sequence ID" value="OQE27553.1"/>
    <property type="molecule type" value="Genomic_DNA"/>
</dbReference>
<feature type="compositionally biased region" description="Basic and acidic residues" evidence="6">
    <location>
        <begin position="488"/>
        <end position="511"/>
    </location>
</feature>
<dbReference type="PANTHER" id="PTHR13112">
    <property type="entry name" value="UPF3 REGULATOR OF NONSENSE TRANSCRIPTS-LIKE PROTEIN"/>
    <property type="match status" value="1"/>
</dbReference>
<dbReference type="STRING" id="303698.A0A1V6TPS3"/>
<name>A0A1V6TPS3_9EURO</name>
<proteinExistence type="inferred from homology"/>
<dbReference type="Pfam" id="PF00076">
    <property type="entry name" value="RRM_1"/>
    <property type="match status" value="1"/>
</dbReference>
<feature type="region of interest" description="Disordered" evidence="6">
    <location>
        <begin position="169"/>
        <end position="432"/>
    </location>
</feature>
<evidence type="ECO:0000259" key="7">
    <source>
        <dbReference type="PROSITE" id="PS50102"/>
    </source>
</evidence>
<dbReference type="AlphaFoldDB" id="A0A1V6TPS3"/>
<feature type="domain" description="RRM" evidence="7">
    <location>
        <begin position="418"/>
        <end position="484"/>
    </location>
</feature>
<feature type="compositionally biased region" description="Low complexity" evidence="6">
    <location>
        <begin position="327"/>
        <end position="336"/>
    </location>
</feature>
<dbReference type="InterPro" id="IPR005120">
    <property type="entry name" value="UPF3_dom"/>
</dbReference>
<feature type="compositionally biased region" description="Basic and acidic residues" evidence="6">
    <location>
        <begin position="215"/>
        <end position="260"/>
    </location>
</feature>
<feature type="region of interest" description="Disordered" evidence="6">
    <location>
        <begin position="100"/>
        <end position="151"/>
    </location>
</feature>
<dbReference type="GO" id="GO:0003729">
    <property type="term" value="F:mRNA binding"/>
    <property type="evidence" value="ECO:0007669"/>
    <property type="project" value="TreeGrafter"/>
</dbReference>
<protein>
    <recommendedName>
        <fullName evidence="7">RRM domain-containing protein</fullName>
    </recommendedName>
</protein>
<sequence length="576" mass="59621">MTQPGKPTAGVLQIPVTATQKSASTKKTPKPPAPRLKLLIRRLPPGLTRAELETALGDEWNSGAGKVDWLQYKPGKVSKDPAKPSRPSRAYVHVTSNEHITPLSDRVRQASFQDARHTSNDPSLLGPPSLEFAPYAKVPGNRVRKDARQGTIDQDSDFIAFLESLTQPIAKPAPVDSIETESKKEPVLTTPLVQYIKDKKASKAKESGSSKSKHGRGEKESKQEKVQAKKLLQRPDKESTSATTSEKKGKGDKGSKESGKAAKQATATKSGKGSATASTPKESTGASGTEKKRERGNVAAAAKILQRDLGLTSGSGSGGRRRGKGGSNETSSPNTESSRDPSIPTQPAVEVSKKESNKSAKGGNAAKARNAEASATRNSEAPSTPTTANTSTNTNNAPAKPAKGGKGKATASPVSTATQAFLKHANPSQGVTEPLLEEAFGVFGTVTKVEIDKKKGFGYVDFAEAAGLQKAIAASPVSVAQSQVVVLERKANPGGEKSRKGRGEPNAKKSEANGGGGGGGGSGGGSSRGSRGGRGNRNKATKGEGKAESKAESKTEGKGDGKGEGKGAEKSAKPSE</sequence>
<dbReference type="OrthoDB" id="18087at2759"/>
<evidence type="ECO:0000256" key="3">
    <source>
        <dbReference type="ARBA" id="ARBA00023161"/>
    </source>
</evidence>
<dbReference type="InterPro" id="IPR012677">
    <property type="entry name" value="Nucleotide-bd_a/b_plait_sf"/>
</dbReference>
<dbReference type="CDD" id="cd12455">
    <property type="entry name" value="RRM_like_Smg4_UPF3"/>
    <property type="match status" value="1"/>
</dbReference>
<dbReference type="FunFam" id="3.30.70.330:FF:000637">
    <property type="entry name" value="Nonsense-mediated mRNA decay protein Upf3, putative"/>
    <property type="match status" value="1"/>
</dbReference>
<dbReference type="InterPro" id="IPR039722">
    <property type="entry name" value="Upf3"/>
</dbReference>
<feature type="compositionally biased region" description="Polar residues" evidence="6">
    <location>
        <begin position="265"/>
        <end position="287"/>
    </location>
</feature>
<feature type="compositionally biased region" description="Gly residues" evidence="6">
    <location>
        <begin position="513"/>
        <end position="533"/>
    </location>
</feature>
<accession>A0A1V6TPS3</accession>
<dbReference type="Gene3D" id="3.30.70.330">
    <property type="match status" value="2"/>
</dbReference>
<dbReference type="GO" id="GO:0005737">
    <property type="term" value="C:cytoplasm"/>
    <property type="evidence" value="ECO:0007669"/>
    <property type="project" value="TreeGrafter"/>
</dbReference>
<comment type="caution">
    <text evidence="8">The sequence shown here is derived from an EMBL/GenBank/DDBJ whole genome shotgun (WGS) entry which is preliminary data.</text>
</comment>
<feature type="compositionally biased region" description="Basic and acidic residues" evidence="6">
    <location>
        <begin position="541"/>
        <end position="576"/>
    </location>
</feature>
<dbReference type="SMART" id="SM00360">
    <property type="entry name" value="RRM"/>
    <property type="match status" value="1"/>
</dbReference>
<organism evidence="8 9">
    <name type="scientific">Penicillium steckii</name>
    <dbReference type="NCBI Taxonomy" id="303698"/>
    <lineage>
        <taxon>Eukaryota</taxon>
        <taxon>Fungi</taxon>
        <taxon>Dikarya</taxon>
        <taxon>Ascomycota</taxon>
        <taxon>Pezizomycotina</taxon>
        <taxon>Eurotiomycetes</taxon>
        <taxon>Eurotiomycetidae</taxon>
        <taxon>Eurotiales</taxon>
        <taxon>Aspergillaceae</taxon>
        <taxon>Penicillium</taxon>
    </lineage>
</organism>
<dbReference type="GO" id="GO:0045727">
    <property type="term" value="P:positive regulation of translation"/>
    <property type="evidence" value="ECO:0007669"/>
    <property type="project" value="TreeGrafter"/>
</dbReference>
<keyword evidence="5" id="KW-0694">RNA-binding</keyword>
<evidence type="ECO:0000256" key="4">
    <source>
        <dbReference type="ARBA" id="ARBA00023242"/>
    </source>
</evidence>
<keyword evidence="9" id="KW-1185">Reference proteome</keyword>
<feature type="compositionally biased region" description="Basic and acidic residues" evidence="6">
    <location>
        <begin position="196"/>
        <end position="208"/>
    </location>
</feature>
<evidence type="ECO:0000313" key="9">
    <source>
        <dbReference type="Proteomes" id="UP000191285"/>
    </source>
</evidence>
<gene>
    <name evidence="8" type="ORF">PENSTE_c004G07716</name>
</gene>
<keyword evidence="3" id="KW-0866">Nonsense-mediated mRNA decay</keyword>
<dbReference type="Proteomes" id="UP000191285">
    <property type="component" value="Unassembled WGS sequence"/>
</dbReference>
<evidence type="ECO:0000313" key="8">
    <source>
        <dbReference type="EMBL" id="OQE27553.1"/>
    </source>
</evidence>
<dbReference type="GO" id="GO:0005730">
    <property type="term" value="C:nucleolus"/>
    <property type="evidence" value="ECO:0007669"/>
    <property type="project" value="TreeGrafter"/>
</dbReference>